<keyword evidence="2" id="KW-0732">Signal</keyword>
<name>A0A7V8FRF2_9BURK</name>
<dbReference type="PANTHER" id="PTHR42928">
    <property type="entry name" value="TRICARBOXYLATE-BINDING PROTEIN"/>
    <property type="match status" value="1"/>
</dbReference>
<dbReference type="InterPro" id="IPR042100">
    <property type="entry name" value="Bug_dom1"/>
</dbReference>
<proteinExistence type="inferred from homology"/>
<dbReference type="Pfam" id="PF03401">
    <property type="entry name" value="TctC"/>
    <property type="match status" value="1"/>
</dbReference>
<evidence type="ECO:0000256" key="2">
    <source>
        <dbReference type="SAM" id="SignalP"/>
    </source>
</evidence>
<dbReference type="PIRSF" id="PIRSF017082">
    <property type="entry name" value="YflP"/>
    <property type="match status" value="1"/>
</dbReference>
<dbReference type="EMBL" id="WNDQ01000007">
    <property type="protein sequence ID" value="KAF1023055.1"/>
    <property type="molecule type" value="Genomic_DNA"/>
</dbReference>
<evidence type="ECO:0000313" key="3">
    <source>
        <dbReference type="EMBL" id="KAF1023055.1"/>
    </source>
</evidence>
<evidence type="ECO:0000256" key="1">
    <source>
        <dbReference type="ARBA" id="ARBA00006987"/>
    </source>
</evidence>
<reference evidence="4" key="1">
    <citation type="journal article" date="2020" name="MBio">
        <title>Horizontal gene transfer to a defensive symbiont with a reduced genome amongst a multipartite beetle microbiome.</title>
        <authorList>
            <person name="Waterworth S.C."/>
            <person name="Florez L.V."/>
            <person name="Rees E.R."/>
            <person name="Hertweck C."/>
            <person name="Kaltenpoth M."/>
            <person name="Kwan J.C."/>
        </authorList>
    </citation>
    <scope>NUCLEOTIDE SEQUENCE [LARGE SCALE GENOMIC DNA]</scope>
</reference>
<dbReference type="SUPFAM" id="SSF53850">
    <property type="entry name" value="Periplasmic binding protein-like II"/>
    <property type="match status" value="1"/>
</dbReference>
<evidence type="ECO:0000313" key="4">
    <source>
        <dbReference type="Proteomes" id="UP000461670"/>
    </source>
</evidence>
<dbReference type="InterPro" id="IPR005064">
    <property type="entry name" value="BUG"/>
</dbReference>
<dbReference type="Proteomes" id="UP000461670">
    <property type="component" value="Unassembled WGS sequence"/>
</dbReference>
<accession>A0A7V8FRF2</accession>
<feature type="chain" id="PRO_5031120110" description="Tripartite-type tricarboxylate transporter, receptor component TctC" evidence="2">
    <location>
        <begin position="23"/>
        <end position="315"/>
    </location>
</feature>
<feature type="signal peptide" evidence="2">
    <location>
        <begin position="1"/>
        <end position="22"/>
    </location>
</feature>
<protein>
    <recommendedName>
        <fullName evidence="5">Tripartite-type tricarboxylate transporter, receptor component TctC</fullName>
    </recommendedName>
</protein>
<evidence type="ECO:0008006" key="5">
    <source>
        <dbReference type="Google" id="ProtNLM"/>
    </source>
</evidence>
<sequence length="315" mass="32850">MPTTRRTALGALLAMPIGRALAQSAPYPHKPIRLVVPFPPGGGGDTMARLASVPISRELGQPFFVENLAGAGGNIGAANAARAPADGYTLLYGTNGTHGINPTLYSKTGFDPRKDFEPVGRLTRIAGILAVRPGLPVKRVEDLLALARAEPGKLTFGSAGNGTTSHLAGEMLKAQAQIDIVHVPYRGGALAMTDLLGGRIDFMIDVAPNIAPQLSGARIRALAVSTAQRSAAFPDLPTIGESGVPGFDIAAWDALFAPAGTPRPCVDTLNAAVRKALLDRAAEPWPSSPDELKLFVASELTRWGAAVQRFGAVIE</sequence>
<dbReference type="Gene3D" id="3.40.190.150">
    <property type="entry name" value="Bordetella uptake gene, domain 1"/>
    <property type="match status" value="1"/>
</dbReference>
<comment type="similarity">
    <text evidence="1">Belongs to the UPF0065 (bug) family.</text>
</comment>
<gene>
    <name evidence="3" type="ORF">GAK30_00745</name>
</gene>
<dbReference type="Gene3D" id="3.40.190.10">
    <property type="entry name" value="Periplasmic binding protein-like II"/>
    <property type="match status" value="1"/>
</dbReference>
<dbReference type="PANTHER" id="PTHR42928:SF5">
    <property type="entry name" value="BLR1237 PROTEIN"/>
    <property type="match status" value="1"/>
</dbReference>
<dbReference type="AlphaFoldDB" id="A0A7V8FRF2"/>
<organism evidence="3 4">
    <name type="scientific">Paracidovorax wautersii</name>
    <dbReference type="NCBI Taxonomy" id="1177982"/>
    <lineage>
        <taxon>Bacteria</taxon>
        <taxon>Pseudomonadati</taxon>
        <taxon>Pseudomonadota</taxon>
        <taxon>Betaproteobacteria</taxon>
        <taxon>Burkholderiales</taxon>
        <taxon>Comamonadaceae</taxon>
        <taxon>Paracidovorax</taxon>
    </lineage>
</organism>
<comment type="caution">
    <text evidence="3">The sequence shown here is derived from an EMBL/GenBank/DDBJ whole genome shotgun (WGS) entry which is preliminary data.</text>
</comment>